<name>A0A1M5SJ71_9FIRM</name>
<dbReference type="InterPro" id="IPR053842">
    <property type="entry name" value="NikA-like"/>
</dbReference>
<accession>A0A1M5SJ71</accession>
<evidence type="ECO:0000313" key="2">
    <source>
        <dbReference type="Proteomes" id="UP000184032"/>
    </source>
</evidence>
<dbReference type="Pfam" id="PF21983">
    <property type="entry name" value="NikA-like"/>
    <property type="match status" value="1"/>
</dbReference>
<reference evidence="1 2" key="1">
    <citation type="submission" date="2016-11" db="EMBL/GenBank/DDBJ databases">
        <authorList>
            <person name="Jaros S."/>
            <person name="Januszkiewicz K."/>
            <person name="Wedrychowicz H."/>
        </authorList>
    </citation>
    <scope>NUCLEOTIDE SEQUENCE [LARGE SCALE GENOMIC DNA]</scope>
    <source>
        <strain evidence="1 2">DSM 21120</strain>
    </source>
</reference>
<dbReference type="STRING" id="1120995.SAMN02745245_01214"/>
<dbReference type="OrthoDB" id="9804743at2"/>
<gene>
    <name evidence="1" type="ORF">SAMN02745245_01214</name>
</gene>
<sequence>MANRKRNVQLHFMVTERERSLIDEKMAQLGTKNMGAYLRKMAIDGYVIHLDLSDIRELVSLLRRTGNNLNQLTKRAHETGNIYKADIEDLRQSYDELWDMTGEILSRLSSI</sequence>
<evidence type="ECO:0000313" key="1">
    <source>
        <dbReference type="EMBL" id="SHH38450.1"/>
    </source>
</evidence>
<organism evidence="1 2">
    <name type="scientific">Anaerosphaera aminiphila DSM 21120</name>
    <dbReference type="NCBI Taxonomy" id="1120995"/>
    <lineage>
        <taxon>Bacteria</taxon>
        <taxon>Bacillati</taxon>
        <taxon>Bacillota</taxon>
        <taxon>Tissierellia</taxon>
        <taxon>Tissierellales</taxon>
        <taxon>Peptoniphilaceae</taxon>
        <taxon>Anaerosphaera</taxon>
    </lineage>
</organism>
<dbReference type="Proteomes" id="UP000184032">
    <property type="component" value="Unassembled WGS sequence"/>
</dbReference>
<protein>
    <submittedName>
        <fullName evidence="1">Mobilisation protein (MobC)</fullName>
    </submittedName>
</protein>
<dbReference type="AlphaFoldDB" id="A0A1M5SJ71"/>
<proteinExistence type="predicted"/>
<keyword evidence="2" id="KW-1185">Reference proteome</keyword>
<dbReference type="EMBL" id="FQXI01000007">
    <property type="protein sequence ID" value="SHH38450.1"/>
    <property type="molecule type" value="Genomic_DNA"/>
</dbReference>
<dbReference type="RefSeq" id="WP_073184693.1">
    <property type="nucleotide sequence ID" value="NZ_FQXI01000007.1"/>
</dbReference>